<evidence type="ECO:0000313" key="1">
    <source>
        <dbReference type="EMBL" id="KAI8001575.1"/>
    </source>
</evidence>
<evidence type="ECO:0000313" key="2">
    <source>
        <dbReference type="Proteomes" id="UP001060215"/>
    </source>
</evidence>
<protein>
    <submittedName>
        <fullName evidence="1">Glycerate dehydrogenase</fullName>
    </submittedName>
</protein>
<dbReference type="Proteomes" id="UP001060215">
    <property type="component" value="Chromosome 8"/>
</dbReference>
<proteinExistence type="predicted"/>
<dbReference type="EMBL" id="CM045765">
    <property type="protein sequence ID" value="KAI8001575.1"/>
    <property type="molecule type" value="Genomic_DNA"/>
</dbReference>
<accession>A0ACC0GN13</accession>
<name>A0ACC0GN13_9ERIC</name>
<organism evidence="1 2">
    <name type="scientific">Camellia lanceoleosa</name>
    <dbReference type="NCBI Taxonomy" id="1840588"/>
    <lineage>
        <taxon>Eukaryota</taxon>
        <taxon>Viridiplantae</taxon>
        <taxon>Streptophyta</taxon>
        <taxon>Embryophyta</taxon>
        <taxon>Tracheophyta</taxon>
        <taxon>Spermatophyta</taxon>
        <taxon>Magnoliopsida</taxon>
        <taxon>eudicotyledons</taxon>
        <taxon>Gunneridae</taxon>
        <taxon>Pentapetalae</taxon>
        <taxon>asterids</taxon>
        <taxon>Ericales</taxon>
        <taxon>Theaceae</taxon>
        <taxon>Camellia</taxon>
    </lineage>
</organism>
<reference evidence="1 2" key="1">
    <citation type="journal article" date="2022" name="Plant J.">
        <title>Chromosome-level genome of Camellia lanceoleosa provides a valuable resource for understanding genome evolution and self-incompatibility.</title>
        <authorList>
            <person name="Gong W."/>
            <person name="Xiao S."/>
            <person name="Wang L."/>
            <person name="Liao Z."/>
            <person name="Chang Y."/>
            <person name="Mo W."/>
            <person name="Hu G."/>
            <person name="Li W."/>
            <person name="Zhao G."/>
            <person name="Zhu H."/>
            <person name="Hu X."/>
            <person name="Ji K."/>
            <person name="Xiang X."/>
            <person name="Song Q."/>
            <person name="Yuan D."/>
            <person name="Jin S."/>
            <person name="Zhang L."/>
        </authorList>
    </citation>
    <scope>NUCLEOTIDE SEQUENCE [LARGE SCALE GENOMIC DNA]</scope>
    <source>
        <strain evidence="1">SQ_2022a</strain>
    </source>
</reference>
<sequence>MNHGVPIQLLNEMRRVGVLFLEECPMTEKIRANGKAFSNMDVGYNNVDVNVATKYGVAVGNTPVKLCGHATLAVAHCLFTSDLVNADKIEFLTLSGVLIAKRVPEAQKNGKLEDCYLIELDFPVVPLTEFDSAKVPSISKALSGASVIELKKTTTGEDLFVVLPSGKAVADHQPKFDEIQRCPGRRLIITALAKEKDLGLTFLAASSVQNWGSMR</sequence>
<gene>
    <name evidence="1" type="ORF">LOK49_LG09G00761</name>
</gene>
<comment type="caution">
    <text evidence="1">The sequence shown here is derived from an EMBL/GenBank/DDBJ whole genome shotgun (WGS) entry which is preliminary data.</text>
</comment>
<keyword evidence="2" id="KW-1185">Reference proteome</keyword>